<evidence type="ECO:0000313" key="11">
    <source>
        <dbReference type="EMBL" id="TDQ46559.1"/>
    </source>
</evidence>
<dbReference type="GO" id="GO:0005886">
    <property type="term" value="C:plasma membrane"/>
    <property type="evidence" value="ECO:0007669"/>
    <property type="project" value="UniProtKB-SubCell"/>
</dbReference>
<dbReference type="InterPro" id="IPR000700">
    <property type="entry name" value="PAS-assoc_C"/>
</dbReference>
<dbReference type="Pfam" id="PF00563">
    <property type="entry name" value="EAL"/>
    <property type="match status" value="1"/>
</dbReference>
<feature type="domain" description="GGDEF" evidence="10">
    <location>
        <begin position="451"/>
        <end position="589"/>
    </location>
</feature>
<evidence type="ECO:0000256" key="2">
    <source>
        <dbReference type="ARBA" id="ARBA00004533"/>
    </source>
</evidence>
<dbReference type="InterPro" id="IPR000160">
    <property type="entry name" value="GGDEF_dom"/>
</dbReference>
<dbReference type="InterPro" id="IPR029787">
    <property type="entry name" value="Nucleotide_cyclase"/>
</dbReference>
<comment type="caution">
    <text evidence="11">The sequence shown here is derived from an EMBL/GenBank/DDBJ whole genome shotgun (WGS) entry which is preliminary data.</text>
</comment>
<dbReference type="PROSITE" id="PS50883">
    <property type="entry name" value="EAL"/>
    <property type="match status" value="1"/>
</dbReference>
<evidence type="ECO:0000256" key="1">
    <source>
        <dbReference type="ARBA" id="ARBA00001946"/>
    </source>
</evidence>
<evidence type="ECO:0000256" key="3">
    <source>
        <dbReference type="ARBA" id="ARBA00012282"/>
    </source>
</evidence>
<comment type="cofactor">
    <cofactor evidence="1">
        <name>Mg(2+)</name>
        <dbReference type="ChEBI" id="CHEBI:18420"/>
    </cofactor>
</comment>
<gene>
    <name evidence="11" type="ORF">EV696_113100</name>
</gene>
<dbReference type="OrthoDB" id="9804951at2"/>
<dbReference type="InterPro" id="IPR052155">
    <property type="entry name" value="Biofilm_reg_signaling"/>
</dbReference>
<dbReference type="SUPFAM" id="SSF55073">
    <property type="entry name" value="Nucleotide cyclase"/>
    <property type="match status" value="1"/>
</dbReference>
<dbReference type="InterPro" id="IPR001633">
    <property type="entry name" value="EAL_dom"/>
</dbReference>
<dbReference type="Gene3D" id="3.30.70.270">
    <property type="match status" value="1"/>
</dbReference>
<dbReference type="Pfam" id="PF00990">
    <property type="entry name" value="GGDEF"/>
    <property type="match status" value="1"/>
</dbReference>
<dbReference type="CDD" id="cd01948">
    <property type="entry name" value="EAL"/>
    <property type="match status" value="1"/>
</dbReference>
<dbReference type="GO" id="GO:0016301">
    <property type="term" value="F:kinase activity"/>
    <property type="evidence" value="ECO:0007669"/>
    <property type="project" value="UniProtKB-KW"/>
</dbReference>
<dbReference type="InterPro" id="IPR003018">
    <property type="entry name" value="GAF"/>
</dbReference>
<dbReference type="GO" id="GO:0071732">
    <property type="term" value="P:cellular response to nitric oxide"/>
    <property type="evidence" value="ECO:0007669"/>
    <property type="project" value="UniProtKB-ARBA"/>
</dbReference>
<dbReference type="Pfam" id="PF13185">
    <property type="entry name" value="GAF_2"/>
    <property type="match status" value="1"/>
</dbReference>
<dbReference type="GO" id="GO:0071111">
    <property type="term" value="F:cyclic-guanylate-specific phosphodiesterase activity"/>
    <property type="evidence" value="ECO:0007669"/>
    <property type="project" value="UniProtKB-EC"/>
</dbReference>
<dbReference type="PROSITE" id="PS50113">
    <property type="entry name" value="PAC"/>
    <property type="match status" value="1"/>
</dbReference>
<name>A0A4R6ULZ9_9GAMM</name>
<dbReference type="PIRSF" id="PIRSF005925">
    <property type="entry name" value="Dos"/>
    <property type="match status" value="1"/>
</dbReference>
<reference evidence="11 12" key="1">
    <citation type="submission" date="2019-03" db="EMBL/GenBank/DDBJ databases">
        <title>Genomic Encyclopedia of Type Strains, Phase IV (KMG-IV): sequencing the most valuable type-strain genomes for metagenomic binning, comparative biology and taxonomic classification.</title>
        <authorList>
            <person name="Goeker M."/>
        </authorList>
    </citation>
    <scope>NUCLEOTIDE SEQUENCE [LARGE SCALE GENOMIC DNA]</scope>
    <source>
        <strain evidence="11 12">DSM 103792</strain>
    </source>
</reference>
<dbReference type="RefSeq" id="WP_133591828.1">
    <property type="nucleotide sequence ID" value="NZ_CP037953.1"/>
</dbReference>
<dbReference type="Gene3D" id="3.20.20.450">
    <property type="entry name" value="EAL domain"/>
    <property type="match status" value="1"/>
</dbReference>
<dbReference type="InterPro" id="IPR013656">
    <property type="entry name" value="PAS_4"/>
</dbReference>
<dbReference type="InterPro" id="IPR043128">
    <property type="entry name" value="Rev_trsase/Diguanyl_cyclase"/>
</dbReference>
<dbReference type="InterPro" id="IPR035965">
    <property type="entry name" value="PAS-like_dom_sf"/>
</dbReference>
<dbReference type="CDD" id="cd01949">
    <property type="entry name" value="GGDEF"/>
    <property type="match status" value="1"/>
</dbReference>
<evidence type="ECO:0000313" key="12">
    <source>
        <dbReference type="Proteomes" id="UP000295375"/>
    </source>
</evidence>
<feature type="domain" description="EAL" evidence="9">
    <location>
        <begin position="598"/>
        <end position="850"/>
    </location>
</feature>
<dbReference type="SMART" id="SM00052">
    <property type="entry name" value="EAL"/>
    <property type="match status" value="1"/>
</dbReference>
<comment type="catalytic activity">
    <reaction evidence="6">
        <text>3',3'-c-di-GMP + H2O = 5'-phosphoguanylyl(3'-&gt;5')guanosine + H(+)</text>
        <dbReference type="Rhea" id="RHEA:24902"/>
        <dbReference type="ChEBI" id="CHEBI:15377"/>
        <dbReference type="ChEBI" id="CHEBI:15378"/>
        <dbReference type="ChEBI" id="CHEBI:58754"/>
        <dbReference type="ChEBI" id="CHEBI:58805"/>
        <dbReference type="EC" id="3.1.4.52"/>
    </reaction>
    <physiologicalReaction direction="left-to-right" evidence="6">
        <dbReference type="Rhea" id="RHEA:24903"/>
    </physiologicalReaction>
</comment>
<comment type="subcellular location">
    <subcellularLocation>
        <location evidence="2">Cell inner membrane</location>
    </subcellularLocation>
</comment>
<sequence length="852" mass="95681">MESNKHNVAESLTTGVDGIQLRLDHQGHLHAPDHRVLQWLGLHGRQGATDSLSLLLTQAGLRADTLTRTEQLVSRQRDFSIDWPLRLAPGDWRHLHCQAERLNNDAGQYDGLRLRICDLTAFREEQAFAQMQSLIIALLSSGASTQHILQLLSEEIERLTVDLLASILLLDDDQRHVLHAAAPSLPPGYVQAINGSEIGPRAGACGTAAWRREQVICHDIASDPLWRDYAPLALSNGLKACWSTPILDVNQRVLGTFALYAREPASPSRFHQRMLTTITQLAAMALQREWRNVQLQKLEQAIEHSPIGFVLFNAEQRIEYVNASLLQLFGYTQKELLGATWEVLHGEHAQSEALVELWQDMQRRGRAENEITAIDRGGGEFPAQMLLCRITDHSLQAPGFLAIYQSLRERKAAEQALHEAAYHDKVTQLPNRALLYDRLSMQIAVCRRNQQFGALMLIDLDEFKRINDTHGHSLGDAYLRALAERLQEMLREEDTLARLGGDEFAVLLAQIGEDADAATAHALQVAEKLRTRLSEPVELRGKHIQQSASIGLTILPKGMESPEDLLREADTAVFGAKEKGRDTIVVFEREMHTRVSERFELEQDLRYGLEQQQFQVYLQPQVDHQGTIRGAEALLRWQHPQRGLVSPIQFIPVAEQSGLIVPIGEWVLQQTLSVMRQCEAAGKPLRFAVNVSPRQFRQADFVDSVKRALQDSAADALHLTLELTEGLLIDDPQSTREKMAELADLGVHFSIDDFGTGYSSLSYLKRLPLRELKIDKSFVQDAPNDPSDAAIVETILAIAQHLHLTVIAEGVENDEQADFLRQRHCFLMQGYRFGRPIPAADFVEQWLASANP</sequence>
<dbReference type="SMART" id="SM00091">
    <property type="entry name" value="PAS"/>
    <property type="match status" value="1"/>
</dbReference>
<dbReference type="NCBIfam" id="TIGR00254">
    <property type="entry name" value="GGDEF"/>
    <property type="match status" value="1"/>
</dbReference>
<dbReference type="InterPro" id="IPR035919">
    <property type="entry name" value="EAL_sf"/>
</dbReference>
<accession>A0A4R6ULZ9</accession>
<dbReference type="SUPFAM" id="SSF55785">
    <property type="entry name" value="PYP-like sensor domain (PAS domain)"/>
    <property type="match status" value="1"/>
</dbReference>
<evidence type="ECO:0000256" key="5">
    <source>
        <dbReference type="ARBA" id="ARBA00022777"/>
    </source>
</evidence>
<keyword evidence="5" id="KW-0418">Kinase</keyword>
<dbReference type="AlphaFoldDB" id="A0A4R6ULZ9"/>
<dbReference type="SMART" id="SM00267">
    <property type="entry name" value="GGDEF"/>
    <property type="match status" value="1"/>
</dbReference>
<keyword evidence="5" id="KW-0808">Transferase</keyword>
<evidence type="ECO:0000259" key="10">
    <source>
        <dbReference type="PROSITE" id="PS50887"/>
    </source>
</evidence>
<proteinExistence type="predicted"/>
<dbReference type="PROSITE" id="PS50112">
    <property type="entry name" value="PAS"/>
    <property type="match status" value="1"/>
</dbReference>
<feature type="domain" description="PAS" evidence="7">
    <location>
        <begin position="294"/>
        <end position="347"/>
    </location>
</feature>
<feature type="domain" description="PAC" evidence="8">
    <location>
        <begin position="367"/>
        <end position="419"/>
    </location>
</feature>
<dbReference type="Gene3D" id="3.30.450.40">
    <property type="match status" value="1"/>
</dbReference>
<evidence type="ECO:0000259" key="9">
    <source>
        <dbReference type="PROSITE" id="PS50883"/>
    </source>
</evidence>
<dbReference type="SUPFAM" id="SSF55781">
    <property type="entry name" value="GAF domain-like"/>
    <property type="match status" value="1"/>
</dbReference>
<dbReference type="FunFam" id="3.30.70.270:FF:000001">
    <property type="entry name" value="Diguanylate cyclase domain protein"/>
    <property type="match status" value="1"/>
</dbReference>
<keyword evidence="12" id="KW-1185">Reference proteome</keyword>
<dbReference type="SUPFAM" id="SSF141868">
    <property type="entry name" value="EAL domain-like"/>
    <property type="match status" value="1"/>
</dbReference>
<evidence type="ECO:0000259" key="7">
    <source>
        <dbReference type="PROSITE" id="PS50112"/>
    </source>
</evidence>
<organism evidence="11 12">
    <name type="scientific">Permianibacter aggregans</name>
    <dbReference type="NCBI Taxonomy" id="1510150"/>
    <lineage>
        <taxon>Bacteria</taxon>
        <taxon>Pseudomonadati</taxon>
        <taxon>Pseudomonadota</taxon>
        <taxon>Gammaproteobacteria</taxon>
        <taxon>Pseudomonadales</taxon>
        <taxon>Pseudomonadaceae</taxon>
        <taxon>Permianibacter</taxon>
    </lineage>
</organism>
<evidence type="ECO:0000256" key="4">
    <source>
        <dbReference type="ARBA" id="ARBA00022636"/>
    </source>
</evidence>
<dbReference type="PANTHER" id="PTHR44757">
    <property type="entry name" value="DIGUANYLATE CYCLASE DGCP"/>
    <property type="match status" value="1"/>
</dbReference>
<dbReference type="EC" id="3.1.4.52" evidence="3"/>
<dbReference type="EMBL" id="SNYM01000013">
    <property type="protein sequence ID" value="TDQ46559.1"/>
    <property type="molecule type" value="Genomic_DNA"/>
</dbReference>
<dbReference type="FunFam" id="3.20.20.450:FF:000001">
    <property type="entry name" value="Cyclic di-GMP phosphodiesterase yahA"/>
    <property type="match status" value="1"/>
</dbReference>
<dbReference type="Gene3D" id="3.30.450.20">
    <property type="entry name" value="PAS domain"/>
    <property type="match status" value="1"/>
</dbReference>
<dbReference type="InterPro" id="IPR012226">
    <property type="entry name" value="Diguanyl_cyclase/Pdiesterase"/>
</dbReference>
<dbReference type="NCBIfam" id="TIGR00229">
    <property type="entry name" value="sensory_box"/>
    <property type="match status" value="1"/>
</dbReference>
<dbReference type="CDD" id="cd00130">
    <property type="entry name" value="PAS"/>
    <property type="match status" value="1"/>
</dbReference>
<dbReference type="SMART" id="SM00065">
    <property type="entry name" value="GAF"/>
    <property type="match status" value="1"/>
</dbReference>
<dbReference type="InterPro" id="IPR000014">
    <property type="entry name" value="PAS"/>
</dbReference>
<evidence type="ECO:0000256" key="6">
    <source>
        <dbReference type="ARBA" id="ARBA00051114"/>
    </source>
</evidence>
<dbReference type="Pfam" id="PF08448">
    <property type="entry name" value="PAS_4"/>
    <property type="match status" value="1"/>
</dbReference>
<dbReference type="Proteomes" id="UP000295375">
    <property type="component" value="Unassembled WGS sequence"/>
</dbReference>
<evidence type="ECO:0000259" key="8">
    <source>
        <dbReference type="PROSITE" id="PS50113"/>
    </source>
</evidence>
<keyword evidence="4" id="KW-0973">c-di-GMP</keyword>
<dbReference type="PANTHER" id="PTHR44757:SF2">
    <property type="entry name" value="BIOFILM ARCHITECTURE MAINTENANCE PROTEIN MBAA"/>
    <property type="match status" value="1"/>
</dbReference>
<protein>
    <recommendedName>
        <fullName evidence="3">cyclic-guanylate-specific phosphodiesterase</fullName>
        <ecNumber evidence="3">3.1.4.52</ecNumber>
    </recommendedName>
</protein>
<dbReference type="PROSITE" id="PS50887">
    <property type="entry name" value="GGDEF"/>
    <property type="match status" value="1"/>
</dbReference>
<dbReference type="InterPro" id="IPR029016">
    <property type="entry name" value="GAF-like_dom_sf"/>
</dbReference>